<dbReference type="RefSeq" id="WP_275117868.1">
    <property type="nucleotide sequence ID" value="NZ_JAOTPO010000004.1"/>
</dbReference>
<proteinExistence type="predicted"/>
<gene>
    <name evidence="1" type="ORF">N7Z68_07575</name>
</gene>
<keyword evidence="2" id="KW-1185">Reference proteome</keyword>
<protein>
    <submittedName>
        <fullName evidence="1">DUF4139 domain-containing protein</fullName>
    </submittedName>
</protein>
<dbReference type="PANTHER" id="PTHR38075:SF1">
    <property type="entry name" value="DUF4139 DOMAIN-CONTAINING PROTEIN"/>
    <property type="match status" value="1"/>
</dbReference>
<evidence type="ECO:0000313" key="1">
    <source>
        <dbReference type="EMBL" id="MDE5413243.1"/>
    </source>
</evidence>
<comment type="caution">
    <text evidence="1">The sequence shown here is derived from an EMBL/GenBank/DDBJ whole genome shotgun (WGS) entry which is preliminary data.</text>
</comment>
<organism evidence="1 2">
    <name type="scientific">Alkalihalobacterium chitinilyticum</name>
    <dbReference type="NCBI Taxonomy" id="2980103"/>
    <lineage>
        <taxon>Bacteria</taxon>
        <taxon>Bacillati</taxon>
        <taxon>Bacillota</taxon>
        <taxon>Bacilli</taxon>
        <taxon>Bacillales</taxon>
        <taxon>Bacillaceae</taxon>
        <taxon>Alkalihalobacterium</taxon>
    </lineage>
</organism>
<evidence type="ECO:0000313" key="2">
    <source>
        <dbReference type="Proteomes" id="UP001148125"/>
    </source>
</evidence>
<reference evidence="1" key="1">
    <citation type="submission" date="2024-05" db="EMBL/GenBank/DDBJ databases">
        <title>Alkalihalobacillus sp. strain MEB203 novel alkaliphilic bacterium from Lonar Lake, India.</title>
        <authorList>
            <person name="Joshi A."/>
            <person name="Thite S."/>
            <person name="Mengade P."/>
        </authorList>
    </citation>
    <scope>NUCLEOTIDE SEQUENCE</scope>
    <source>
        <strain evidence="1">MEB 203</strain>
    </source>
</reference>
<dbReference type="EMBL" id="JAOTPO010000004">
    <property type="protein sequence ID" value="MDE5413243.1"/>
    <property type="molecule type" value="Genomic_DNA"/>
</dbReference>
<name>A0ABT5VCS2_9BACI</name>
<dbReference type="Proteomes" id="UP001148125">
    <property type="component" value="Unassembled WGS sequence"/>
</dbReference>
<accession>A0ABT5VCS2</accession>
<sequence length="442" mass="51834">MRLQTTNEDCQKLSITIYNDGFGLVKEERKLYSTDAISEVQYVDVAEKIETDSIIVSGLKVEEFNFDYDLVNQRKLLEKYLEQVVTVHDKERGDKTRVRLLSVTDGIIGEIVDTKEIIINPVGELILPSLPSGLMVKPALIWNIKPQWMNHEIKVSYLTKGIQWNGNYVLELQHNTFQLTGWVQINNQSGTTYNQAQLKLIAGEVNRVHDIRDFDHDEHVVYSQMSIEEEAENFTEKSFADQQMYTLSRPVQLKNQQEKQINFLNIANGEYKKYYVVDRYTEQPPIMIEMMNSKDNQMGIPLPKGKVKVYQEDESDQTLEFIGEDEIPHTPKDELVTLTIGKAFDIVTDSKEKKRYRAYDFEGEYEYVDYEYVIKNKKDEPVMMKIEHSIYERWSQIMRSSHSYEQENTRQLVFWVEVPANQETIVSFTYEIDQVFHVKVHK</sequence>
<dbReference type="PANTHER" id="PTHR38075">
    <property type="entry name" value="DUF4139 DOMAIN-CONTAINING PROTEIN"/>
    <property type="match status" value="1"/>
</dbReference>